<gene>
    <name evidence="4" type="ORF">MAIT1_02250</name>
</gene>
<protein>
    <submittedName>
        <fullName evidence="4">Putative peptidase M28</fullName>
    </submittedName>
</protein>
<evidence type="ECO:0000313" key="4">
    <source>
        <dbReference type="EMBL" id="OSM02153.1"/>
    </source>
</evidence>
<keyword evidence="5" id="KW-1185">Reference proteome</keyword>
<dbReference type="Pfam" id="PF01433">
    <property type="entry name" value="Peptidase_M1"/>
    <property type="match status" value="1"/>
</dbReference>
<dbReference type="AlphaFoldDB" id="A0A1Y2K2C0"/>
<dbReference type="InterPro" id="IPR014782">
    <property type="entry name" value="Peptidase_M1_dom"/>
</dbReference>
<accession>A0A1Y2K2C0</accession>
<keyword evidence="2" id="KW-0732">Signal</keyword>
<dbReference type="GO" id="GO:0008237">
    <property type="term" value="F:metallopeptidase activity"/>
    <property type="evidence" value="ECO:0007669"/>
    <property type="project" value="InterPro"/>
</dbReference>
<feature type="signal peptide" evidence="2">
    <location>
        <begin position="1"/>
        <end position="26"/>
    </location>
</feature>
<dbReference type="SUPFAM" id="SSF55486">
    <property type="entry name" value="Metalloproteases ('zincins'), catalytic domain"/>
    <property type="match status" value="1"/>
</dbReference>
<dbReference type="EMBL" id="LVJN01000020">
    <property type="protein sequence ID" value="OSM02153.1"/>
    <property type="molecule type" value="Genomic_DNA"/>
</dbReference>
<evidence type="ECO:0000256" key="1">
    <source>
        <dbReference type="SAM" id="MobiDB-lite"/>
    </source>
</evidence>
<dbReference type="RefSeq" id="WP_085444641.1">
    <property type="nucleotide sequence ID" value="NZ_LVJN01000020.1"/>
</dbReference>
<feature type="compositionally biased region" description="Low complexity" evidence="1">
    <location>
        <begin position="734"/>
        <end position="748"/>
    </location>
</feature>
<organism evidence="4 5">
    <name type="scientific">Magnetofaba australis IT-1</name>
    <dbReference type="NCBI Taxonomy" id="1434232"/>
    <lineage>
        <taxon>Bacteria</taxon>
        <taxon>Pseudomonadati</taxon>
        <taxon>Pseudomonadota</taxon>
        <taxon>Magnetococcia</taxon>
        <taxon>Magnetococcales</taxon>
        <taxon>Magnetococcaceae</taxon>
        <taxon>Magnetofaba</taxon>
    </lineage>
</organism>
<dbReference type="STRING" id="1434232.MAIT1_02250"/>
<dbReference type="PANTHER" id="PTHR45726">
    <property type="entry name" value="LEUKOTRIENE A-4 HYDROLASE"/>
    <property type="match status" value="1"/>
</dbReference>
<feature type="domain" description="Peptidase M1 membrane alanine aminopeptidase" evidence="3">
    <location>
        <begin position="301"/>
        <end position="440"/>
    </location>
</feature>
<evidence type="ECO:0000259" key="3">
    <source>
        <dbReference type="Pfam" id="PF01433"/>
    </source>
</evidence>
<name>A0A1Y2K2C0_9PROT</name>
<dbReference type="Proteomes" id="UP000194003">
    <property type="component" value="Unassembled WGS sequence"/>
</dbReference>
<dbReference type="OrthoDB" id="9762302at2"/>
<dbReference type="PANTHER" id="PTHR45726:SF3">
    <property type="entry name" value="LEUKOTRIENE A-4 HYDROLASE"/>
    <property type="match status" value="1"/>
</dbReference>
<dbReference type="GO" id="GO:0008270">
    <property type="term" value="F:zinc ion binding"/>
    <property type="evidence" value="ECO:0007669"/>
    <property type="project" value="InterPro"/>
</dbReference>
<dbReference type="Gene3D" id="1.10.390.10">
    <property type="entry name" value="Neutral Protease Domain 2"/>
    <property type="match status" value="1"/>
</dbReference>
<reference evidence="4 5" key="1">
    <citation type="journal article" date="2016" name="BMC Genomics">
        <title>Combined genomic and structural analyses of a cultured magnetotactic bacterium reveals its niche adaptation to a dynamic environment.</title>
        <authorList>
            <person name="Araujo A.C."/>
            <person name="Morillo V."/>
            <person name="Cypriano J."/>
            <person name="Teixeira L.C."/>
            <person name="Leao P."/>
            <person name="Lyra S."/>
            <person name="Almeida L.G."/>
            <person name="Bazylinski D.A."/>
            <person name="Vasconcellos A.T."/>
            <person name="Abreu F."/>
            <person name="Lins U."/>
        </authorList>
    </citation>
    <scope>NUCLEOTIDE SEQUENCE [LARGE SCALE GENOMIC DNA]</scope>
    <source>
        <strain evidence="4 5">IT-1</strain>
    </source>
</reference>
<dbReference type="InterPro" id="IPR027268">
    <property type="entry name" value="Peptidase_M4/M1_CTD_sf"/>
</dbReference>
<feature type="chain" id="PRO_5012486039" evidence="2">
    <location>
        <begin position="27"/>
        <end position="748"/>
    </location>
</feature>
<proteinExistence type="predicted"/>
<sequence>MTLAFRHGAAVLSALLVVALSALAHAAETAPIISHQLDLRIDPQTGEIEARDAIKLPSDWRERPLKLRLNAAMGHVSVFGRPVLDQPMPAPDAAWREITVGPAASGDTLQLNYSGVINQAPSHRHGAYRGGHAQTRGMIGADGVFLPPEAGWTADFGAGRHIYTLTVRLPRGWRALTTGKRLARRESKEGARSFWSQEQPLAGIHLAAARWHEYSRDAQTGAGHITLRALLRTPDEALANRYLEAASRYLELYQNLLGPYPYPAFSAAENFWETGYGMPGFTLLGPRVIRLPFLLTSSYPHEILHNWWGNGVDVDVRQGNWSEGLTAYLADHLMQALDGKDSAYRRALLQRYAQTVTPQNDIPIAQFISRHDRATQAVGYGKTLMMFHMLRGELGDEGFLRGLRTLYRDKLFQAADMDAVRAAFESASGRDSLEPFFTQWSARIGAPTLHLDAASTHPTEAGHLLSITLSQTQPEAPYNLTIPIAITTADGAVQWDQLHLTRRTQVFERTLTAAPTRVDIDPAFDLFRRLDAAEIPPAFNELFGAADGALILPAAPAATRDACAQLGKSWGVTIRDDAQPLEKASANAVWICGRDNRHKEVIQKRLDSVGAQWREDGMHSAGASWQWKEHAIAVALRTDAGAPLGFVHPAPGSVEKLARKLPHYGKYGVTAFDAASGENRLKREWNIGASPLSAAFDANGALRAPATGAPPIRTRAPLALSIAAAKQPPPQPPRDAQAEPQPQETKSP</sequence>
<feature type="region of interest" description="Disordered" evidence="1">
    <location>
        <begin position="720"/>
        <end position="748"/>
    </location>
</feature>
<comment type="caution">
    <text evidence="4">The sequence shown here is derived from an EMBL/GenBank/DDBJ whole genome shotgun (WGS) entry which is preliminary data.</text>
</comment>
<evidence type="ECO:0000313" key="5">
    <source>
        <dbReference type="Proteomes" id="UP000194003"/>
    </source>
</evidence>
<evidence type="ECO:0000256" key="2">
    <source>
        <dbReference type="SAM" id="SignalP"/>
    </source>
</evidence>
<dbReference type="InterPro" id="IPR034015">
    <property type="entry name" value="M1_LTA4H"/>
</dbReference>